<dbReference type="Proteomes" id="UP000004431">
    <property type="component" value="Unassembled WGS sequence"/>
</dbReference>
<gene>
    <name evidence="1" type="ORF">HMPREF9248_1136</name>
</gene>
<accession>A0ABN0B0Z3</accession>
<evidence type="ECO:0000313" key="1">
    <source>
        <dbReference type="EMBL" id="EFL44495.1"/>
    </source>
</evidence>
<reference evidence="1 2" key="1">
    <citation type="submission" date="2010-08" db="EMBL/GenBank/DDBJ databases">
        <authorList>
            <person name="Durkin A.S."/>
            <person name="Madupu R."/>
            <person name="Torralba M."/>
            <person name="Gillis M."/>
            <person name="Methe B."/>
            <person name="Sutton G."/>
            <person name="Nelson K.E."/>
        </authorList>
    </citation>
    <scope>NUCLEOTIDE SEQUENCE [LARGE SCALE GENOMIC DNA]</scope>
    <source>
        <strain evidence="1 2">PB189-T1-4</strain>
    </source>
</reference>
<comment type="caution">
    <text evidence="1">The sequence shown here is derived from an EMBL/GenBank/DDBJ whole genome shotgun (WGS) entry which is preliminary data.</text>
</comment>
<keyword evidence="2" id="KW-1185">Reference proteome</keyword>
<organism evidence="1 2">
    <name type="scientific">Fannyhessea vaginae PB189-T1-4</name>
    <dbReference type="NCBI Taxonomy" id="866774"/>
    <lineage>
        <taxon>Bacteria</taxon>
        <taxon>Bacillati</taxon>
        <taxon>Actinomycetota</taxon>
        <taxon>Coriobacteriia</taxon>
        <taxon>Coriobacteriales</taxon>
        <taxon>Atopobiaceae</taxon>
        <taxon>Fannyhessea</taxon>
    </lineage>
</organism>
<protein>
    <submittedName>
        <fullName evidence="1">Uncharacterized protein</fullName>
    </submittedName>
</protein>
<name>A0ABN0B0Z3_9ACTN</name>
<sequence>MTCLLLTTTKTPCARGCCSLVAYMSVSHTTTLSQPIFELRCTCE</sequence>
<evidence type="ECO:0000313" key="2">
    <source>
        <dbReference type="Proteomes" id="UP000004431"/>
    </source>
</evidence>
<dbReference type="EMBL" id="AEDQ01000014">
    <property type="protein sequence ID" value="EFL44495.1"/>
    <property type="molecule type" value="Genomic_DNA"/>
</dbReference>
<proteinExistence type="predicted"/>